<evidence type="ECO:0000256" key="6">
    <source>
        <dbReference type="HAMAP-Rule" id="MF_01926"/>
    </source>
</evidence>
<dbReference type="EC" id="6.3.5.3" evidence="6"/>
<dbReference type="PANTHER" id="PTHR34696:SF1">
    <property type="entry name" value="PHOSPHORIBOSYLFORMYLGLYCINAMIDINE SYNTHASE SUBUNIT PURS"/>
    <property type="match status" value="1"/>
</dbReference>
<protein>
    <recommendedName>
        <fullName evidence="6">Phosphoribosylformylglycinamidine synthase subunit PurS</fullName>
        <shortName evidence="6">FGAM synthase</shortName>
        <ecNumber evidence="6">6.3.5.3</ecNumber>
    </recommendedName>
    <alternativeName>
        <fullName evidence="6">Formylglycinamide ribonucleotide amidotransferase subunit III</fullName>
        <shortName evidence="6">FGAR amidotransferase III</shortName>
        <shortName evidence="6">FGAR-AT III</shortName>
    </alternativeName>
    <alternativeName>
        <fullName evidence="6">Phosphoribosylformylglycinamidine synthase subunit III</fullName>
    </alternativeName>
</protein>
<name>Q7V1S6_PROMP</name>
<dbReference type="Pfam" id="PF02700">
    <property type="entry name" value="PurS"/>
    <property type="match status" value="1"/>
</dbReference>
<dbReference type="STRING" id="59919.PMM0779"/>
<dbReference type="SMR" id="Q7V1S6"/>
<keyword evidence="5 6" id="KW-0067">ATP-binding</keyword>
<dbReference type="Gene3D" id="3.30.1280.10">
    <property type="entry name" value="Phosphoribosylformylglycinamidine synthase subunit PurS"/>
    <property type="match status" value="1"/>
</dbReference>
<dbReference type="KEGG" id="pmm:PMM0779"/>
<keyword evidence="1 6" id="KW-0963">Cytoplasm</keyword>
<evidence type="ECO:0000256" key="4">
    <source>
        <dbReference type="ARBA" id="ARBA00022755"/>
    </source>
</evidence>
<dbReference type="UniPathway" id="UPA00074">
    <property type="reaction ID" value="UER00128"/>
</dbReference>
<comment type="similarity">
    <text evidence="6">Belongs to the PurS family.</text>
</comment>
<accession>Q7V1S6</accession>
<dbReference type="GO" id="GO:0004642">
    <property type="term" value="F:phosphoribosylformylglycinamidine synthase activity"/>
    <property type="evidence" value="ECO:0007669"/>
    <property type="project" value="UniProtKB-UniRule"/>
</dbReference>
<evidence type="ECO:0000313" key="7">
    <source>
        <dbReference type="EMBL" id="CAE19238.1"/>
    </source>
</evidence>
<comment type="subunit">
    <text evidence="6">Part of the FGAM synthase complex composed of 1 PurL, 1 PurQ and 2 PurS subunits.</text>
</comment>
<dbReference type="EMBL" id="BX548174">
    <property type="protein sequence ID" value="CAE19238.1"/>
    <property type="molecule type" value="Genomic_DNA"/>
</dbReference>
<keyword evidence="2 6" id="KW-0436">Ligase</keyword>
<dbReference type="eggNOG" id="COG1828">
    <property type="taxonomic scope" value="Bacteria"/>
</dbReference>
<organism evidence="7 8">
    <name type="scientific">Prochlorococcus marinus subsp. pastoris (strain CCMP1986 / NIES-2087 / MED4)</name>
    <dbReference type="NCBI Taxonomy" id="59919"/>
    <lineage>
        <taxon>Bacteria</taxon>
        <taxon>Bacillati</taxon>
        <taxon>Cyanobacteriota</taxon>
        <taxon>Cyanophyceae</taxon>
        <taxon>Synechococcales</taxon>
        <taxon>Prochlorococcaceae</taxon>
        <taxon>Prochlorococcus</taxon>
    </lineage>
</organism>
<dbReference type="SUPFAM" id="SSF82697">
    <property type="entry name" value="PurS-like"/>
    <property type="match status" value="1"/>
</dbReference>
<comment type="subcellular location">
    <subcellularLocation>
        <location evidence="6">Cytoplasm</location>
    </subcellularLocation>
</comment>
<dbReference type="GO" id="GO:0005524">
    <property type="term" value="F:ATP binding"/>
    <property type="evidence" value="ECO:0007669"/>
    <property type="project" value="UniProtKB-UniRule"/>
</dbReference>
<evidence type="ECO:0000313" key="8">
    <source>
        <dbReference type="Proteomes" id="UP000001026"/>
    </source>
</evidence>
<comment type="catalytic activity">
    <reaction evidence="6">
        <text>N(2)-formyl-N(1)-(5-phospho-beta-D-ribosyl)glycinamide + L-glutamine + ATP + H2O = 2-formamido-N(1)-(5-O-phospho-beta-D-ribosyl)acetamidine + L-glutamate + ADP + phosphate + H(+)</text>
        <dbReference type="Rhea" id="RHEA:17129"/>
        <dbReference type="ChEBI" id="CHEBI:15377"/>
        <dbReference type="ChEBI" id="CHEBI:15378"/>
        <dbReference type="ChEBI" id="CHEBI:29985"/>
        <dbReference type="ChEBI" id="CHEBI:30616"/>
        <dbReference type="ChEBI" id="CHEBI:43474"/>
        <dbReference type="ChEBI" id="CHEBI:58359"/>
        <dbReference type="ChEBI" id="CHEBI:147286"/>
        <dbReference type="ChEBI" id="CHEBI:147287"/>
        <dbReference type="ChEBI" id="CHEBI:456216"/>
        <dbReference type="EC" id="6.3.5.3"/>
    </reaction>
</comment>
<evidence type="ECO:0000256" key="3">
    <source>
        <dbReference type="ARBA" id="ARBA00022741"/>
    </source>
</evidence>
<dbReference type="NCBIfam" id="TIGR00302">
    <property type="entry name" value="phosphoribosylformylglycinamidine synthase subunit PurS"/>
    <property type="match status" value="1"/>
</dbReference>
<dbReference type="HAMAP" id="MF_01926">
    <property type="entry name" value="PurS"/>
    <property type="match status" value="1"/>
</dbReference>
<comment type="function">
    <text evidence="6">Part of the phosphoribosylformylglycinamidine synthase complex involved in the purines biosynthetic pathway. Catalyzes the ATP-dependent conversion of formylglycinamide ribonucleotide (FGAR) and glutamine to yield formylglycinamidine ribonucleotide (FGAM) and glutamate. The FGAM synthase complex is composed of three subunits. PurQ produces an ammonia molecule by converting glutamine to glutamate. PurL transfers the ammonia molecule to FGAR to form FGAM in an ATP-dependent manner. PurS interacts with PurQ and PurL and is thought to assist in the transfer of the ammonia molecule from PurQ to PurL.</text>
</comment>
<comment type="pathway">
    <text evidence="6">Purine metabolism; IMP biosynthesis via de novo pathway; 5-amino-1-(5-phospho-D-ribosyl)imidazole from N(2)-formyl-N(1)-(5-phospho-D-ribosyl)glycinamide: step 1/2.</text>
</comment>
<reference evidence="7 8" key="1">
    <citation type="journal article" date="2003" name="Nature">
        <title>Genome divergence in two Prochlorococcus ecotypes reflects oceanic niche differentiation.</title>
        <authorList>
            <person name="Rocap G."/>
            <person name="Larimer F.W."/>
            <person name="Lamerdin J.E."/>
            <person name="Malfatti S."/>
            <person name="Chain P."/>
            <person name="Ahlgren N.A."/>
            <person name="Arellano A."/>
            <person name="Coleman M."/>
            <person name="Hauser L."/>
            <person name="Hess W.R."/>
            <person name="Johnson Z.I."/>
            <person name="Land M.L."/>
            <person name="Lindell D."/>
            <person name="Post A.F."/>
            <person name="Regala W."/>
            <person name="Shah M."/>
            <person name="Shaw S.L."/>
            <person name="Steglich C."/>
            <person name="Sullivan M.B."/>
            <person name="Ting C.S."/>
            <person name="Tolonen A."/>
            <person name="Webb E.A."/>
            <person name="Zinser E.R."/>
            <person name="Chisholm S.W."/>
        </authorList>
    </citation>
    <scope>NUCLEOTIDE SEQUENCE [LARGE SCALE GENOMIC DNA]</scope>
    <source>
        <strain evidence="8">CCMP1986 / NIES-2087 / MED4</strain>
    </source>
</reference>
<dbReference type="Proteomes" id="UP000001026">
    <property type="component" value="Chromosome"/>
</dbReference>
<dbReference type="RefSeq" id="WP_011132413.1">
    <property type="nucleotide sequence ID" value="NC_005072.1"/>
</dbReference>
<keyword evidence="3 6" id="KW-0547">Nucleotide-binding</keyword>
<keyword evidence="4 6" id="KW-0658">Purine biosynthesis</keyword>
<dbReference type="AlphaFoldDB" id="Q7V1S6"/>
<dbReference type="InterPro" id="IPR036604">
    <property type="entry name" value="PurS-like_sf"/>
</dbReference>
<dbReference type="HOGENOM" id="CLU_164833_0_0_3"/>
<evidence type="ECO:0000256" key="2">
    <source>
        <dbReference type="ARBA" id="ARBA00022598"/>
    </source>
</evidence>
<gene>
    <name evidence="6" type="primary">purS</name>
    <name evidence="7" type="ordered locus">PMM0779</name>
</gene>
<dbReference type="PANTHER" id="PTHR34696">
    <property type="entry name" value="PHOSPHORIBOSYLFORMYLGLYCINAMIDINE SYNTHASE SUBUNIT PURS"/>
    <property type="match status" value="1"/>
</dbReference>
<proteinExistence type="inferred from homology"/>
<dbReference type="NCBIfam" id="NF004630">
    <property type="entry name" value="PRK05974.1"/>
    <property type="match status" value="1"/>
</dbReference>
<sequence length="83" mass="9369">MDQFEVKVFIRLRPSVLDPAGEAIKSASSKLGVAGIKSLRIGKLIEVKIESNEEDIKEKIELLCDRLFANTVIEDYEYSINKL</sequence>
<dbReference type="GO" id="GO:0006189">
    <property type="term" value="P:'de novo' IMP biosynthetic process"/>
    <property type="evidence" value="ECO:0007669"/>
    <property type="project" value="UniProtKB-UniRule"/>
</dbReference>
<evidence type="ECO:0000256" key="1">
    <source>
        <dbReference type="ARBA" id="ARBA00022490"/>
    </source>
</evidence>
<dbReference type="InterPro" id="IPR003850">
    <property type="entry name" value="PurS"/>
</dbReference>
<dbReference type="GO" id="GO:0005737">
    <property type="term" value="C:cytoplasm"/>
    <property type="evidence" value="ECO:0007669"/>
    <property type="project" value="UniProtKB-SubCell"/>
</dbReference>
<evidence type="ECO:0000256" key="5">
    <source>
        <dbReference type="ARBA" id="ARBA00022840"/>
    </source>
</evidence>
<dbReference type="OrthoDB" id="9799101at2"/>